<feature type="non-terminal residue" evidence="2">
    <location>
        <position position="1"/>
    </location>
</feature>
<dbReference type="Gene3D" id="2.140.10.30">
    <property type="entry name" value="Dipeptidylpeptidase IV, N-terminal domain"/>
    <property type="match status" value="1"/>
</dbReference>
<reference evidence="2 3" key="1">
    <citation type="submission" date="2024-09" db="EMBL/GenBank/DDBJ databases">
        <authorList>
            <person name="Sun Q."/>
            <person name="Mori K."/>
        </authorList>
    </citation>
    <scope>NUCLEOTIDE SEQUENCE [LARGE SCALE GENOMIC DNA]</scope>
    <source>
        <strain evidence="2 3">TBRC 0563</strain>
    </source>
</reference>
<name>A0ABV5Z005_9ACTN</name>
<protein>
    <submittedName>
        <fullName evidence="2">S9 family peptidase</fullName>
    </submittedName>
</protein>
<dbReference type="Proteomes" id="UP001589627">
    <property type="component" value="Unassembled WGS sequence"/>
</dbReference>
<feature type="region of interest" description="Disordered" evidence="1">
    <location>
        <begin position="199"/>
        <end position="218"/>
    </location>
</feature>
<keyword evidence="3" id="KW-1185">Reference proteome</keyword>
<evidence type="ECO:0000313" key="2">
    <source>
        <dbReference type="EMBL" id="MFB9840668.1"/>
    </source>
</evidence>
<organism evidence="2 3">
    <name type="scientific">Actinoallomurus acaciae</name>
    <dbReference type="NCBI Taxonomy" id="502577"/>
    <lineage>
        <taxon>Bacteria</taxon>
        <taxon>Bacillati</taxon>
        <taxon>Actinomycetota</taxon>
        <taxon>Actinomycetes</taxon>
        <taxon>Streptosporangiales</taxon>
        <taxon>Thermomonosporaceae</taxon>
        <taxon>Actinoallomurus</taxon>
    </lineage>
</organism>
<evidence type="ECO:0000256" key="1">
    <source>
        <dbReference type="SAM" id="MobiDB-lite"/>
    </source>
</evidence>
<accession>A0ABV5Z005</accession>
<gene>
    <name evidence="2" type="ORF">ACFFNX_51890</name>
</gene>
<comment type="caution">
    <text evidence="2">The sequence shown here is derived from an EMBL/GenBank/DDBJ whole genome shotgun (WGS) entry which is preliminary data.</text>
</comment>
<dbReference type="EMBL" id="JBHLZP010001249">
    <property type="protein sequence ID" value="MFB9840668.1"/>
    <property type="molecule type" value="Genomic_DNA"/>
</dbReference>
<feature type="non-terminal residue" evidence="2">
    <location>
        <position position="218"/>
    </location>
</feature>
<sequence length="218" mass="23053">PRAVRYAAAGMPGPEVTLWIAGLDGSRTEARWDRAAFEHLPGAGWDAHGPYAVVRSRDQRTVRFLGIDPADGGTTLLAEQRDACWVDSVPGLPARTGSGAIVAHADLRDTRRLTVGGVAVTPPGLQLRAVLGVDGDEVLFTASEDPAETHLWTHRAGAGVRRLSVEAGVHAGTLRDGTLVHVTRAGDRPGGRAEVRRAGRTVPIASKVERPPLDVHAT</sequence>
<feature type="compositionally biased region" description="Basic and acidic residues" evidence="1">
    <location>
        <begin position="207"/>
        <end position="218"/>
    </location>
</feature>
<proteinExistence type="predicted"/>
<evidence type="ECO:0000313" key="3">
    <source>
        <dbReference type="Proteomes" id="UP001589627"/>
    </source>
</evidence>